<feature type="region of interest" description="Disordered" evidence="1">
    <location>
        <begin position="299"/>
        <end position="318"/>
    </location>
</feature>
<evidence type="ECO:0000313" key="3">
    <source>
        <dbReference type="EMBL" id="RYC67141.1"/>
    </source>
</evidence>
<dbReference type="RefSeq" id="WP_077922962.1">
    <property type="nucleotide sequence ID" value="NZ_SBLB01000009.1"/>
</dbReference>
<sequence length="318" mass="36300">MNMPPAPLPSYSDHEPIELFRYLRTLVDAAEQASSPFPKFALVEAYWHIGRIIVEIEQAGQARADYGIHLIESLSEQLTQAFGKGYSLPNMWRFKQFFLAFPILSTNGRELINLRQHLRTELTWSHYRVLMQLENLQERSFYLNQAADERWTVRFMQRLIRTRYYYQVALGDTRLLPGSPTGNTIGKTNTPTLSAVGGTTRTRLASIKKIMLDRYVGFAFVGQRQFVSVNGQDHWAELVFFNYLLNRFVLVQLGEFGPVSQAAFVQLIDAYCSRQPPGFTNLPIGLLVNQQGQIKHLTSSQEQGLSQDDSSRLPVSFA</sequence>
<name>A0A4Q2UI34_9BACT</name>
<gene>
    <name evidence="3" type="ORF">EQG79_26025</name>
</gene>
<protein>
    <submittedName>
        <fullName evidence="3">DUF1016 family protein</fullName>
    </submittedName>
</protein>
<feature type="compositionally biased region" description="Polar residues" evidence="1">
    <location>
        <begin position="299"/>
        <end position="308"/>
    </location>
</feature>
<dbReference type="Proteomes" id="UP000290407">
    <property type="component" value="Unassembled WGS sequence"/>
</dbReference>
<proteinExistence type="predicted"/>
<evidence type="ECO:0000313" key="4">
    <source>
        <dbReference type="Proteomes" id="UP000290407"/>
    </source>
</evidence>
<dbReference type="PANTHER" id="PTHR30547:SF5">
    <property type="entry name" value="NUCLEASE YHCG-RELATED"/>
    <property type="match status" value="1"/>
</dbReference>
<feature type="domain" description="YhcG N-terminal" evidence="2">
    <location>
        <begin position="41"/>
        <end position="165"/>
    </location>
</feature>
<dbReference type="Pfam" id="PF17761">
    <property type="entry name" value="DUF1016_N"/>
    <property type="match status" value="1"/>
</dbReference>
<comment type="caution">
    <text evidence="3">The sequence shown here is derived from an EMBL/GenBank/DDBJ whole genome shotgun (WGS) entry which is preliminary data.</text>
</comment>
<evidence type="ECO:0000259" key="2">
    <source>
        <dbReference type="Pfam" id="PF17761"/>
    </source>
</evidence>
<dbReference type="InterPro" id="IPR053148">
    <property type="entry name" value="PD-DEXK-like_domain"/>
</dbReference>
<dbReference type="AlphaFoldDB" id="A0A4Q2UI34"/>
<dbReference type="InterPro" id="IPR041527">
    <property type="entry name" value="YhcG_N"/>
</dbReference>
<organism evidence="3 4">
    <name type="scientific">Spirosoma sordidisoli</name>
    <dbReference type="NCBI Taxonomy" id="2502893"/>
    <lineage>
        <taxon>Bacteria</taxon>
        <taxon>Pseudomonadati</taxon>
        <taxon>Bacteroidota</taxon>
        <taxon>Cytophagia</taxon>
        <taxon>Cytophagales</taxon>
        <taxon>Cytophagaceae</taxon>
        <taxon>Spirosoma</taxon>
    </lineage>
</organism>
<dbReference type="PANTHER" id="PTHR30547">
    <property type="entry name" value="UNCHARACTERIZED PROTEIN YHCG-RELATED"/>
    <property type="match status" value="1"/>
</dbReference>
<reference evidence="3 4" key="1">
    <citation type="submission" date="2019-01" db="EMBL/GenBank/DDBJ databases">
        <title>Spirosoma flava sp. nov., a propanil-degrading bacterium isolated from herbicide-contaminated soil.</title>
        <authorList>
            <person name="Zhang L."/>
            <person name="Jiang J.-D."/>
        </authorList>
    </citation>
    <scope>NUCLEOTIDE SEQUENCE [LARGE SCALE GENOMIC DNA]</scope>
    <source>
        <strain evidence="3 4">TY50</strain>
    </source>
</reference>
<accession>A0A4Q2UI34</accession>
<evidence type="ECO:0000256" key="1">
    <source>
        <dbReference type="SAM" id="MobiDB-lite"/>
    </source>
</evidence>
<dbReference type="EMBL" id="SBLB01000009">
    <property type="protein sequence ID" value="RYC67141.1"/>
    <property type="molecule type" value="Genomic_DNA"/>
</dbReference>
<keyword evidence="4" id="KW-1185">Reference proteome</keyword>